<dbReference type="Proteomes" id="UP000682843">
    <property type="component" value="Chromosome"/>
</dbReference>
<dbReference type="Pfam" id="PF00126">
    <property type="entry name" value="HTH_1"/>
    <property type="match status" value="1"/>
</dbReference>
<keyword evidence="5" id="KW-0804">Transcription</keyword>
<dbReference type="PANTHER" id="PTHR30537">
    <property type="entry name" value="HTH-TYPE TRANSCRIPTIONAL REGULATOR"/>
    <property type="match status" value="1"/>
</dbReference>
<keyword evidence="3" id="KW-0805">Transcription regulation</keyword>
<dbReference type="Gene3D" id="3.40.190.290">
    <property type="match status" value="1"/>
</dbReference>
<sequence length="301" mass="33063">MSRLDINRSGEMDVFTRVVELGGFSMAARAFQMTPSAVSKLVARLEARLGVRLINRSTRKLQLTPEGTAFYERALRILDEIAAAEREAAVGATPTGLLRVNTSVPFGLHRLLPLLPDFAKRYPDIKVEVTLTDLVVDLLEQRADVAIRIGVMRESRLLARKLGESRMVVVASPAYLAERGMPATPDDLARHNLLDFGFAKWKGGWPFTMHDGETITVLPSGNALVSDGEAMHQIALAGMGLARLARFHVEADIVAGRLVPVLEDFNPGDIEPIHAVFVGHGGQLPARVRAFLDYLVERVRI</sequence>
<dbReference type="InterPro" id="IPR005119">
    <property type="entry name" value="LysR_subst-bd"/>
</dbReference>
<dbReference type="Pfam" id="PF03466">
    <property type="entry name" value="LysR_substrate"/>
    <property type="match status" value="1"/>
</dbReference>
<evidence type="ECO:0000313" key="8">
    <source>
        <dbReference type="Proteomes" id="UP000682843"/>
    </source>
</evidence>
<name>A0ABX8A8I9_9BRAD</name>
<dbReference type="InterPro" id="IPR036388">
    <property type="entry name" value="WH-like_DNA-bd_sf"/>
</dbReference>
<dbReference type="Gene3D" id="1.10.10.10">
    <property type="entry name" value="Winged helix-like DNA-binding domain superfamily/Winged helix DNA-binding domain"/>
    <property type="match status" value="1"/>
</dbReference>
<comment type="function">
    <text evidence="1">NodD regulates the expression of the nodABCFE genes which encode other nodulation proteins. NodD is also a negative regulator of its own expression. Binds flavonoids as inducers.</text>
</comment>
<dbReference type="EMBL" id="CP036498">
    <property type="protein sequence ID" value="QUS38974.1"/>
    <property type="molecule type" value="Genomic_DNA"/>
</dbReference>
<evidence type="ECO:0000256" key="3">
    <source>
        <dbReference type="ARBA" id="ARBA00023015"/>
    </source>
</evidence>
<dbReference type="SUPFAM" id="SSF53850">
    <property type="entry name" value="Periplasmic binding protein-like II"/>
    <property type="match status" value="1"/>
</dbReference>
<organism evidence="7 8">
    <name type="scientific">Tardiphaga alba</name>
    <dbReference type="NCBI Taxonomy" id="340268"/>
    <lineage>
        <taxon>Bacteria</taxon>
        <taxon>Pseudomonadati</taxon>
        <taxon>Pseudomonadota</taxon>
        <taxon>Alphaproteobacteria</taxon>
        <taxon>Hyphomicrobiales</taxon>
        <taxon>Nitrobacteraceae</taxon>
        <taxon>Tardiphaga</taxon>
    </lineage>
</organism>
<protein>
    <submittedName>
        <fullName evidence="7">LysR family transcriptional regulator</fullName>
    </submittedName>
</protein>
<gene>
    <name evidence="7" type="ORF">RPMA_09150</name>
</gene>
<evidence type="ECO:0000256" key="1">
    <source>
        <dbReference type="ARBA" id="ARBA00003502"/>
    </source>
</evidence>
<evidence type="ECO:0000256" key="4">
    <source>
        <dbReference type="ARBA" id="ARBA00023125"/>
    </source>
</evidence>
<dbReference type="PROSITE" id="PS50931">
    <property type="entry name" value="HTH_LYSR"/>
    <property type="match status" value="1"/>
</dbReference>
<comment type="similarity">
    <text evidence="2">Belongs to the LysR transcriptional regulatory family.</text>
</comment>
<evidence type="ECO:0000313" key="7">
    <source>
        <dbReference type="EMBL" id="QUS38974.1"/>
    </source>
</evidence>
<accession>A0ABX8A8I9</accession>
<dbReference type="PANTHER" id="PTHR30537:SF71">
    <property type="entry name" value="TRANSCRIPTIONAL REGULATORY PROTEIN"/>
    <property type="match status" value="1"/>
</dbReference>
<dbReference type="SUPFAM" id="SSF46785">
    <property type="entry name" value="Winged helix' DNA-binding domain"/>
    <property type="match status" value="1"/>
</dbReference>
<dbReference type="RefSeq" id="WP_211912518.1">
    <property type="nucleotide sequence ID" value="NZ_CP036498.1"/>
</dbReference>
<feature type="domain" description="HTH lysR-type" evidence="6">
    <location>
        <begin position="14"/>
        <end position="64"/>
    </location>
</feature>
<evidence type="ECO:0000259" key="6">
    <source>
        <dbReference type="PROSITE" id="PS50931"/>
    </source>
</evidence>
<reference evidence="7 8" key="1">
    <citation type="submission" date="2019-02" db="EMBL/GenBank/DDBJ databases">
        <title>Emended description of the genus Rhodopseudomonas and description of Rhodopseudomonas albus sp. nov., a non-phototrophic, heavy-metal-tolerant bacterium isolated from garden soil.</title>
        <authorList>
            <person name="Bao Z."/>
            <person name="Cao W.W."/>
            <person name="Sato Y."/>
            <person name="Nishizawa T."/>
            <person name="Zhao J."/>
            <person name="Guo Y."/>
            <person name="Ohta H."/>
        </authorList>
    </citation>
    <scope>NUCLEOTIDE SEQUENCE [LARGE SCALE GENOMIC DNA]</scope>
    <source>
        <strain evidence="7 8">SK50-23</strain>
    </source>
</reference>
<dbReference type="InterPro" id="IPR036390">
    <property type="entry name" value="WH_DNA-bd_sf"/>
</dbReference>
<dbReference type="InterPro" id="IPR000847">
    <property type="entry name" value="LysR_HTH_N"/>
</dbReference>
<keyword evidence="4" id="KW-0238">DNA-binding</keyword>
<keyword evidence="8" id="KW-1185">Reference proteome</keyword>
<proteinExistence type="inferred from homology"/>
<evidence type="ECO:0000256" key="2">
    <source>
        <dbReference type="ARBA" id="ARBA00009437"/>
    </source>
</evidence>
<dbReference type="InterPro" id="IPR058163">
    <property type="entry name" value="LysR-type_TF_proteobact-type"/>
</dbReference>
<evidence type="ECO:0000256" key="5">
    <source>
        <dbReference type="ARBA" id="ARBA00023163"/>
    </source>
</evidence>